<dbReference type="RefSeq" id="WP_041977638.1">
    <property type="nucleotide sequence ID" value="NZ_CBXV010000008.1"/>
</dbReference>
<evidence type="ECO:0000259" key="4">
    <source>
        <dbReference type="PROSITE" id="PS50076"/>
    </source>
</evidence>
<gene>
    <name evidence="5" type="ORF">PYK22_02427</name>
</gene>
<dbReference type="OrthoDB" id="287587at2"/>
<organism evidence="5 6">
    <name type="scientific">Pyrinomonas methylaliphatogenes</name>
    <dbReference type="NCBI Taxonomy" id="454194"/>
    <lineage>
        <taxon>Bacteria</taxon>
        <taxon>Pseudomonadati</taxon>
        <taxon>Acidobacteriota</taxon>
        <taxon>Blastocatellia</taxon>
        <taxon>Blastocatellales</taxon>
        <taxon>Pyrinomonadaceae</taxon>
        <taxon>Pyrinomonas</taxon>
    </lineage>
</organism>
<feature type="domain" description="J" evidence="4">
    <location>
        <begin position="265"/>
        <end position="336"/>
    </location>
</feature>
<dbReference type="InterPro" id="IPR036869">
    <property type="entry name" value="J_dom_sf"/>
</dbReference>
<dbReference type="STRING" id="454194.PYK22_02427"/>
<dbReference type="InterPro" id="IPR019734">
    <property type="entry name" value="TPR_rpt"/>
</dbReference>
<reference evidence="5 6" key="1">
    <citation type="submission" date="2013-12" db="EMBL/GenBank/DDBJ databases">
        <authorList>
            <person name="Stott M."/>
        </authorList>
    </citation>
    <scope>NUCLEOTIDE SEQUENCE [LARGE SCALE GENOMIC DNA]</scope>
    <source>
        <strain evidence="5 6">K22</strain>
    </source>
</reference>
<dbReference type="PROSITE" id="PS50005">
    <property type="entry name" value="TPR"/>
    <property type="match status" value="1"/>
</dbReference>
<evidence type="ECO:0000313" key="6">
    <source>
        <dbReference type="Proteomes" id="UP000031518"/>
    </source>
</evidence>
<evidence type="ECO:0000256" key="2">
    <source>
        <dbReference type="PROSITE-ProRule" id="PRU00339"/>
    </source>
</evidence>
<evidence type="ECO:0000256" key="3">
    <source>
        <dbReference type="SAM" id="MobiDB-lite"/>
    </source>
</evidence>
<feature type="region of interest" description="Disordered" evidence="3">
    <location>
        <begin position="226"/>
        <end position="249"/>
    </location>
</feature>
<dbReference type="PRINTS" id="PR00625">
    <property type="entry name" value="JDOMAIN"/>
</dbReference>
<dbReference type="Pfam" id="PF00226">
    <property type="entry name" value="DnaJ"/>
    <property type="match status" value="1"/>
</dbReference>
<feature type="compositionally biased region" description="Basic and acidic residues" evidence="3">
    <location>
        <begin position="236"/>
        <end position="249"/>
    </location>
</feature>
<dbReference type="AlphaFoldDB" id="A0A0B6X085"/>
<dbReference type="InterPro" id="IPR001623">
    <property type="entry name" value="DnaJ_domain"/>
</dbReference>
<evidence type="ECO:0000313" key="5">
    <source>
        <dbReference type="EMBL" id="CDM66397.1"/>
    </source>
</evidence>
<proteinExistence type="predicted"/>
<dbReference type="InterPro" id="IPR051938">
    <property type="entry name" value="Apopto_cytoskel_mod"/>
</dbReference>
<dbReference type="PROSITE" id="PS50076">
    <property type="entry name" value="DNAJ_2"/>
    <property type="match status" value="1"/>
</dbReference>
<dbReference type="PROSITE" id="PS00636">
    <property type="entry name" value="DNAJ_1"/>
    <property type="match status" value="1"/>
</dbReference>
<dbReference type="Pfam" id="PF14332">
    <property type="entry name" value="DUF4388"/>
    <property type="match status" value="1"/>
</dbReference>
<evidence type="ECO:0000256" key="1">
    <source>
        <dbReference type="ARBA" id="ARBA00023186"/>
    </source>
</evidence>
<keyword evidence="2" id="KW-0802">TPR repeat</keyword>
<dbReference type="EMBL" id="CBXV010000008">
    <property type="protein sequence ID" value="CDM66397.1"/>
    <property type="molecule type" value="Genomic_DNA"/>
</dbReference>
<sequence>MNGQLGEYPLAELIREISDESLSGALRLRRARARAALYFDHGDLVHVATNLRPLRLIECLRRWRAISAETLARFAALPDLELGAALLSHGVIGAEELKSLRARQMLESLPPLLLWTDGEWEFDPRVRVAEELRSATDIRSLLVESARRLPAAFIASRLIDDELLAPTGSPLILDLKPTEAFILSRLDAPLKLGELLSISGLPEDEARRAVYALMLAGLIRRAADKRALAPQGPPTQRREAAPTQDQERDERAEIAELLARAEAADFYQTLGVSRQATPQQIKTAYYALAKRFHPDRFSRALDAETRSRIESAFARITQAYETLNDSAARAAYDLKLASPTSAPTGPHQPDAEEFYERGLAALRAGEIERAAAEFSEAVKLSPHEARYRAALGRALMGERSRRRQAEAELQMAIKLDGSNVDYRVWLAELYRSVGLYRRALQELEHALSFDARHAEAQRLFREISGAVKSS</sequence>
<dbReference type="SUPFAM" id="SSF46565">
    <property type="entry name" value="Chaperone J-domain"/>
    <property type="match status" value="1"/>
</dbReference>
<dbReference type="Gene3D" id="1.10.287.110">
    <property type="entry name" value="DnaJ domain"/>
    <property type="match status" value="1"/>
</dbReference>
<feature type="repeat" description="TPR" evidence="2">
    <location>
        <begin position="351"/>
        <end position="384"/>
    </location>
</feature>
<dbReference type="SMART" id="SM00271">
    <property type="entry name" value="DnaJ"/>
    <property type="match status" value="1"/>
</dbReference>
<dbReference type="InterPro" id="IPR018253">
    <property type="entry name" value="DnaJ_domain_CS"/>
</dbReference>
<name>A0A0B6X085_9BACT</name>
<reference evidence="5 6" key="2">
    <citation type="submission" date="2015-01" db="EMBL/GenBank/DDBJ databases">
        <title>Complete genome sequence of Pyrinomonas methylaliphatogenes type strain K22T.</title>
        <authorList>
            <person name="Lee K.C.Y."/>
            <person name="Power J.F."/>
            <person name="Dunfield P.F."/>
            <person name="Morgan X.C."/>
            <person name="Huttenhower C."/>
            <person name="Stott M.B."/>
        </authorList>
    </citation>
    <scope>NUCLEOTIDE SEQUENCE [LARGE SCALE GENOMIC DNA]</scope>
    <source>
        <strain evidence="5 6">K22</strain>
    </source>
</reference>
<dbReference type="PANTHER" id="PTHR44145">
    <property type="entry name" value="DNAJ HOMOLOG SUBFAMILY A MEMBER 3, MITOCHONDRIAL"/>
    <property type="match status" value="1"/>
</dbReference>
<keyword evidence="6" id="KW-1185">Reference proteome</keyword>
<accession>A0A0B6X085</accession>
<dbReference type="Proteomes" id="UP000031518">
    <property type="component" value="Unassembled WGS sequence"/>
</dbReference>
<keyword evidence="1" id="KW-0143">Chaperone</keyword>
<dbReference type="SUPFAM" id="SSF48452">
    <property type="entry name" value="TPR-like"/>
    <property type="match status" value="1"/>
</dbReference>
<dbReference type="InterPro" id="IPR025497">
    <property type="entry name" value="PatA-like_N"/>
</dbReference>
<dbReference type="Gene3D" id="1.25.40.10">
    <property type="entry name" value="Tetratricopeptide repeat domain"/>
    <property type="match status" value="1"/>
</dbReference>
<dbReference type="CDD" id="cd06257">
    <property type="entry name" value="DnaJ"/>
    <property type="match status" value="1"/>
</dbReference>
<dbReference type="InterPro" id="IPR011990">
    <property type="entry name" value="TPR-like_helical_dom_sf"/>
</dbReference>
<dbReference type="PANTHER" id="PTHR44145:SF3">
    <property type="entry name" value="DNAJ HOMOLOG SUBFAMILY A MEMBER 3, MITOCHONDRIAL"/>
    <property type="match status" value="1"/>
</dbReference>
<protein>
    <submittedName>
        <fullName evidence="5">DnaJ-class molecular chaperone with C-terminal Zn finger domain</fullName>
    </submittedName>
</protein>